<dbReference type="Proteomes" id="UP000286134">
    <property type="component" value="Unassembled WGS sequence"/>
</dbReference>
<sequence length="112" mass="13157">MLTRDNARTLRKFLKYLGVWVRNGRTYSMAQSLCDCNQPEFNVWQEKSNNEPKELKIEQYEKNNVLDLTKLEVLNIKPNIPNPTNYSQKQTNPEPHQGYMPPEQSLIPAIQH</sequence>
<dbReference type="OrthoDB" id="10481812at2759"/>
<reference evidence="2 3" key="1">
    <citation type="journal article" date="2018" name="BMC Genomics">
        <title>Comparative genome analyses reveal sequence features reflecting distinct modes of host-adaptation between dicot and monocot powdery mildew.</title>
        <authorList>
            <person name="Wu Y."/>
            <person name="Ma X."/>
            <person name="Pan Z."/>
            <person name="Kale S.D."/>
            <person name="Song Y."/>
            <person name="King H."/>
            <person name="Zhang Q."/>
            <person name="Presley C."/>
            <person name="Deng X."/>
            <person name="Wei C.I."/>
            <person name="Xiao S."/>
        </authorList>
    </citation>
    <scope>NUCLEOTIDE SEQUENCE [LARGE SCALE GENOMIC DNA]</scope>
    <source>
        <strain evidence="2">UMSG2</strain>
    </source>
</reference>
<comment type="caution">
    <text evidence="2">The sequence shown here is derived from an EMBL/GenBank/DDBJ whole genome shotgun (WGS) entry which is preliminary data.</text>
</comment>
<evidence type="ECO:0000313" key="2">
    <source>
        <dbReference type="EMBL" id="RKF64017.1"/>
    </source>
</evidence>
<feature type="region of interest" description="Disordered" evidence="1">
    <location>
        <begin position="77"/>
        <end position="112"/>
    </location>
</feature>
<evidence type="ECO:0000256" key="1">
    <source>
        <dbReference type="SAM" id="MobiDB-lite"/>
    </source>
</evidence>
<protein>
    <submittedName>
        <fullName evidence="2">Uncharacterized protein</fullName>
    </submittedName>
</protein>
<proteinExistence type="predicted"/>
<feature type="compositionally biased region" description="Polar residues" evidence="1">
    <location>
        <begin position="82"/>
        <end position="94"/>
    </location>
</feature>
<dbReference type="AlphaFoldDB" id="A0A420I2Y2"/>
<accession>A0A420I2Y2</accession>
<evidence type="ECO:0000313" key="3">
    <source>
        <dbReference type="Proteomes" id="UP000286134"/>
    </source>
</evidence>
<name>A0A420I2Y2_9PEZI</name>
<keyword evidence="3" id="KW-1185">Reference proteome</keyword>
<dbReference type="EMBL" id="MCFK01002188">
    <property type="protein sequence ID" value="RKF64017.1"/>
    <property type="molecule type" value="Genomic_DNA"/>
</dbReference>
<organism evidence="2 3">
    <name type="scientific">Erysiphe neolycopersici</name>
    <dbReference type="NCBI Taxonomy" id="212602"/>
    <lineage>
        <taxon>Eukaryota</taxon>
        <taxon>Fungi</taxon>
        <taxon>Dikarya</taxon>
        <taxon>Ascomycota</taxon>
        <taxon>Pezizomycotina</taxon>
        <taxon>Leotiomycetes</taxon>
        <taxon>Erysiphales</taxon>
        <taxon>Erysiphaceae</taxon>
        <taxon>Erysiphe</taxon>
    </lineage>
</organism>
<gene>
    <name evidence="2" type="ORF">OnM2_021068</name>
</gene>